<evidence type="ECO:0000313" key="2">
    <source>
        <dbReference type="EMBL" id="RMU44785.1"/>
    </source>
</evidence>
<dbReference type="AlphaFoldDB" id="A0A3M5UFW9"/>
<proteinExistence type="predicted"/>
<sequence>MRLFVEVSERLLLAAPRRLLMTHAQTSATLRAPRLPQAIGNGISALASAHLQVDISPYPSMEEGDLIELFWNNCFAASRKVTACKIGTCTHLCVPQSFVQDGPARVYYQVLQIGHGPMRSAVTLVRVKTNYPGGQPSPRLNPEGGDENQNLAPVNLPETIRRHGVNSSQVRRGIPLTIEPYLNMSTGDAITLRWGDVRLDLPRIQAQSVGLAVQVWVPPHVIVEAGDDCRLEVTYCILDRVGNNSRWAPARTLRIAACTPPRPASPAPGYQPRRFGSPCEPG</sequence>
<evidence type="ECO:0000256" key="1">
    <source>
        <dbReference type="SAM" id="MobiDB-lite"/>
    </source>
</evidence>
<evidence type="ECO:0000313" key="3">
    <source>
        <dbReference type="Proteomes" id="UP000280395"/>
    </source>
</evidence>
<protein>
    <submittedName>
        <fullName evidence="2">Uncharacterized protein</fullName>
    </submittedName>
</protein>
<comment type="caution">
    <text evidence="2">The sequence shown here is derived from an EMBL/GenBank/DDBJ whole genome shotgun (WGS) entry which is preliminary data.</text>
</comment>
<accession>A0A3M5UFW9</accession>
<dbReference type="EMBL" id="RBUA01001345">
    <property type="protein sequence ID" value="RMU44785.1"/>
    <property type="molecule type" value="Genomic_DNA"/>
</dbReference>
<organism evidence="2 3">
    <name type="scientific">Pseudomonas syringae pv. avii</name>
    <dbReference type="NCBI Taxonomy" id="663959"/>
    <lineage>
        <taxon>Bacteria</taxon>
        <taxon>Pseudomonadati</taxon>
        <taxon>Pseudomonadota</taxon>
        <taxon>Gammaproteobacteria</taxon>
        <taxon>Pseudomonadales</taxon>
        <taxon>Pseudomonadaceae</taxon>
        <taxon>Pseudomonas</taxon>
        <taxon>Pseudomonas syringae</taxon>
    </lineage>
</organism>
<name>A0A3M5UFW9_PSESX</name>
<feature type="region of interest" description="Disordered" evidence="1">
    <location>
        <begin position="261"/>
        <end position="282"/>
    </location>
</feature>
<gene>
    <name evidence="2" type="ORF">ALP29_01250</name>
</gene>
<reference evidence="2 3" key="1">
    <citation type="submission" date="2018-08" db="EMBL/GenBank/DDBJ databases">
        <title>Recombination of ecologically and evolutionarily significant loci maintains genetic cohesion in the Pseudomonas syringae species complex.</title>
        <authorList>
            <person name="Dillon M."/>
            <person name="Thakur S."/>
            <person name="Almeida R.N.D."/>
            <person name="Weir B.S."/>
            <person name="Guttman D.S."/>
        </authorList>
    </citation>
    <scope>NUCLEOTIDE SEQUENCE [LARGE SCALE GENOMIC DNA]</scope>
    <source>
        <strain evidence="2 3">ICMP 14479</strain>
    </source>
</reference>
<dbReference type="Proteomes" id="UP000280395">
    <property type="component" value="Unassembled WGS sequence"/>
</dbReference>